<dbReference type="VEuPathDB" id="MicrosporidiaDB:SLOPH_1175"/>
<reference evidence="3" key="1">
    <citation type="journal article" date="2013" name="PLoS Genet.">
        <title>The genome of Spraguea lophii and the basis of host-microsporidian interactions.</title>
        <authorList>
            <person name="Campbell S.E."/>
            <person name="Williams T.A."/>
            <person name="Yousuf A."/>
            <person name="Soanes D.M."/>
            <person name="Paszkiewicz K.H."/>
            <person name="Williams B.A.P."/>
        </authorList>
    </citation>
    <scope>NUCLEOTIDE SEQUENCE [LARGE SCALE GENOMIC DNA]</scope>
    <source>
        <strain evidence="3">42_110</strain>
    </source>
</reference>
<evidence type="ECO:0000313" key="2">
    <source>
        <dbReference type="EMBL" id="EPR78401.1"/>
    </source>
</evidence>
<keyword evidence="1" id="KW-0472">Membrane</keyword>
<dbReference type="Proteomes" id="UP000014978">
    <property type="component" value="Unassembled WGS sequence"/>
</dbReference>
<name>S7W6I7_SPRLO</name>
<keyword evidence="1" id="KW-0812">Transmembrane</keyword>
<proteinExistence type="predicted"/>
<protein>
    <submittedName>
        <fullName evidence="2">Uncharacterized protein</fullName>
    </submittedName>
</protein>
<feature type="transmembrane region" description="Helical" evidence="1">
    <location>
        <begin position="61"/>
        <end position="82"/>
    </location>
</feature>
<sequence>MLTSIAVDTPSSKNIISTMNKNNIDFLSTATIGSFCVIFFSVLNFFLMIQTDTTPDTPCNGYHFILLAFIIMSLVGMIVFLIKPVIFTFNKLFIDDDIEDGKNGRKYKIIGSKIILSLLFAVVFYTIISIVVLPLLTVSNLSFALLLLLCNFIYDIVCLLTYEKSKDDKKSEFSKLINFMKNPYVFTIVTILSIIVIFLCTFTPMALIELIVFKAIVARFLFYNKKDKEYQFRNNILLTLLIVIMYIAITYALLDAQIKDTVKIDNNSLLSHLYNVLFINILKAIGGTVAKIAC</sequence>
<feature type="transmembrane region" description="Helical" evidence="1">
    <location>
        <begin position="26"/>
        <end position="49"/>
    </location>
</feature>
<feature type="transmembrane region" description="Helical" evidence="1">
    <location>
        <begin position="235"/>
        <end position="254"/>
    </location>
</feature>
<feature type="transmembrane region" description="Helical" evidence="1">
    <location>
        <begin position="205"/>
        <end position="223"/>
    </location>
</feature>
<evidence type="ECO:0000256" key="1">
    <source>
        <dbReference type="SAM" id="Phobius"/>
    </source>
</evidence>
<evidence type="ECO:0000313" key="3">
    <source>
        <dbReference type="Proteomes" id="UP000014978"/>
    </source>
</evidence>
<dbReference type="AlphaFoldDB" id="S7W6I7"/>
<feature type="transmembrane region" description="Helical" evidence="1">
    <location>
        <begin position="183"/>
        <end position="199"/>
    </location>
</feature>
<dbReference type="HOGENOM" id="CLU_947225_0_0_1"/>
<feature type="transmembrane region" description="Helical" evidence="1">
    <location>
        <begin position="114"/>
        <end position="136"/>
    </location>
</feature>
<keyword evidence="1" id="KW-1133">Transmembrane helix</keyword>
<feature type="transmembrane region" description="Helical" evidence="1">
    <location>
        <begin position="274"/>
        <end position="293"/>
    </location>
</feature>
<organism evidence="2 3">
    <name type="scientific">Spraguea lophii (strain 42_110)</name>
    <name type="common">Microsporidian parasite</name>
    <dbReference type="NCBI Taxonomy" id="1358809"/>
    <lineage>
        <taxon>Eukaryota</taxon>
        <taxon>Fungi</taxon>
        <taxon>Fungi incertae sedis</taxon>
        <taxon>Microsporidia</taxon>
        <taxon>Spragueidae</taxon>
        <taxon>Spraguea</taxon>
    </lineage>
</organism>
<keyword evidence="3" id="KW-1185">Reference proteome</keyword>
<dbReference type="EMBL" id="ATCN01000813">
    <property type="protein sequence ID" value="EPR78401.1"/>
    <property type="molecule type" value="Genomic_DNA"/>
</dbReference>
<gene>
    <name evidence="2" type="ORF">SLOPH_1175</name>
</gene>
<accession>S7W6I7</accession>
<feature type="transmembrane region" description="Helical" evidence="1">
    <location>
        <begin position="142"/>
        <end position="162"/>
    </location>
</feature>
<comment type="caution">
    <text evidence="2">The sequence shown here is derived from an EMBL/GenBank/DDBJ whole genome shotgun (WGS) entry which is preliminary data.</text>
</comment>
<dbReference type="InParanoid" id="S7W6I7"/>